<dbReference type="InterPro" id="IPR041588">
    <property type="entry name" value="Integrase_H2C2"/>
</dbReference>
<keyword evidence="15" id="KW-0511">Multifunctional enzyme</keyword>
<dbReference type="InterPro" id="IPR000477">
    <property type="entry name" value="RT_dom"/>
</dbReference>
<feature type="domain" description="Reverse transcriptase" evidence="19">
    <location>
        <begin position="255"/>
        <end position="456"/>
    </location>
</feature>
<feature type="compositionally biased region" description="Basic and acidic residues" evidence="16">
    <location>
        <begin position="38"/>
        <end position="52"/>
    </location>
</feature>
<keyword evidence="12" id="KW-0239">DNA-directed DNA polymerase</keyword>
<keyword evidence="17" id="KW-0472">Membrane</keyword>
<evidence type="ECO:0000313" key="22">
    <source>
        <dbReference type="Proteomes" id="UP000321393"/>
    </source>
</evidence>
<keyword evidence="10" id="KW-0229">DNA integration</keyword>
<dbReference type="InterPro" id="IPR016197">
    <property type="entry name" value="Chromo-like_dom_sf"/>
</dbReference>
<dbReference type="GO" id="GO:0004519">
    <property type="term" value="F:endonuclease activity"/>
    <property type="evidence" value="ECO:0007669"/>
    <property type="project" value="UniProtKB-KW"/>
</dbReference>
<keyword evidence="6" id="KW-0064">Aspartyl protease</keyword>
<dbReference type="Pfam" id="PF08284">
    <property type="entry name" value="RVP_2"/>
    <property type="match status" value="1"/>
</dbReference>
<dbReference type="FunFam" id="3.30.70.270:FF:000020">
    <property type="entry name" value="Transposon Tf2-6 polyprotein-like Protein"/>
    <property type="match status" value="1"/>
</dbReference>
<proteinExistence type="predicted"/>
<dbReference type="EMBL" id="SSTE01021801">
    <property type="protein sequence ID" value="KAA0032254.1"/>
    <property type="molecule type" value="Genomic_DNA"/>
</dbReference>
<evidence type="ECO:0000256" key="5">
    <source>
        <dbReference type="ARBA" id="ARBA00022723"/>
    </source>
</evidence>
<evidence type="ECO:0000256" key="6">
    <source>
        <dbReference type="ARBA" id="ARBA00022750"/>
    </source>
</evidence>
<dbReference type="PANTHER" id="PTHR37984:SF5">
    <property type="entry name" value="PROTEIN NYNRIN-LIKE"/>
    <property type="match status" value="1"/>
</dbReference>
<evidence type="ECO:0000256" key="17">
    <source>
        <dbReference type="SAM" id="Phobius"/>
    </source>
</evidence>
<evidence type="ECO:0000259" key="19">
    <source>
        <dbReference type="PROSITE" id="PS50878"/>
    </source>
</evidence>
<dbReference type="InterPro" id="IPR050951">
    <property type="entry name" value="Retrovirus_Pol_polyprotein"/>
</dbReference>
<dbReference type="InterPro" id="IPR036397">
    <property type="entry name" value="RNaseH_sf"/>
</dbReference>
<evidence type="ECO:0000256" key="3">
    <source>
        <dbReference type="ARBA" id="ARBA00022695"/>
    </source>
</evidence>
<comment type="caution">
    <text evidence="21">The sequence shown here is derived from an EMBL/GenBank/DDBJ whole genome shotgun (WGS) entry which is preliminary data.</text>
</comment>
<keyword evidence="14" id="KW-0233">DNA recombination</keyword>
<dbReference type="GO" id="GO:0046872">
    <property type="term" value="F:metal ion binding"/>
    <property type="evidence" value="ECO:0007669"/>
    <property type="project" value="UniProtKB-KW"/>
</dbReference>
<dbReference type="PROSITE" id="PS50013">
    <property type="entry name" value="CHROMO_2"/>
    <property type="match status" value="1"/>
</dbReference>
<evidence type="ECO:0000256" key="9">
    <source>
        <dbReference type="ARBA" id="ARBA00022842"/>
    </source>
</evidence>
<dbReference type="CDD" id="cd00303">
    <property type="entry name" value="retropepsin_like"/>
    <property type="match status" value="1"/>
</dbReference>
<keyword evidence="3" id="KW-0548">Nucleotidyltransferase</keyword>
<evidence type="ECO:0000313" key="21">
    <source>
        <dbReference type="EMBL" id="KAA0032254.1"/>
    </source>
</evidence>
<evidence type="ECO:0000256" key="13">
    <source>
        <dbReference type="ARBA" id="ARBA00023125"/>
    </source>
</evidence>
<gene>
    <name evidence="21" type="ORF">E6C27_scaffold219G00860</name>
</gene>
<keyword evidence="7" id="KW-0255">Endonuclease</keyword>
<dbReference type="InterPro" id="IPR000953">
    <property type="entry name" value="Chromo/chromo_shadow_dom"/>
</dbReference>
<dbReference type="Gene3D" id="3.30.70.270">
    <property type="match status" value="2"/>
</dbReference>
<accession>A0A5A7SM43</accession>
<dbReference type="Gene3D" id="3.10.10.10">
    <property type="entry name" value="HIV Type 1 Reverse Transcriptase, subunit A, domain 1"/>
    <property type="match status" value="2"/>
</dbReference>
<dbReference type="PANTHER" id="PTHR37984">
    <property type="entry name" value="PROTEIN CBG26694"/>
    <property type="match status" value="1"/>
</dbReference>
<dbReference type="InterPro" id="IPR022143">
    <property type="entry name" value="DUF3675"/>
</dbReference>
<dbReference type="GO" id="GO:0003887">
    <property type="term" value="F:DNA-directed DNA polymerase activity"/>
    <property type="evidence" value="ECO:0007669"/>
    <property type="project" value="UniProtKB-KW"/>
</dbReference>
<organism evidence="21 22">
    <name type="scientific">Cucumis melo var. makuwa</name>
    <name type="common">Oriental melon</name>
    <dbReference type="NCBI Taxonomy" id="1194695"/>
    <lineage>
        <taxon>Eukaryota</taxon>
        <taxon>Viridiplantae</taxon>
        <taxon>Streptophyta</taxon>
        <taxon>Embryophyta</taxon>
        <taxon>Tracheophyta</taxon>
        <taxon>Spermatophyta</taxon>
        <taxon>Magnoliopsida</taxon>
        <taxon>eudicotyledons</taxon>
        <taxon>Gunneridae</taxon>
        <taxon>Pentapetalae</taxon>
        <taxon>rosids</taxon>
        <taxon>fabids</taxon>
        <taxon>Cucurbitales</taxon>
        <taxon>Cucurbitaceae</taxon>
        <taxon>Benincaseae</taxon>
        <taxon>Cucumis</taxon>
    </lineage>
</organism>
<evidence type="ECO:0000259" key="18">
    <source>
        <dbReference type="PROSITE" id="PS50013"/>
    </source>
</evidence>
<dbReference type="GO" id="GO:0006310">
    <property type="term" value="P:DNA recombination"/>
    <property type="evidence" value="ECO:0007669"/>
    <property type="project" value="UniProtKB-KW"/>
</dbReference>
<dbReference type="CDD" id="cd01647">
    <property type="entry name" value="RT_LTR"/>
    <property type="match status" value="1"/>
</dbReference>
<dbReference type="Gene3D" id="3.30.420.10">
    <property type="entry name" value="Ribonuclease H-like superfamily/Ribonuclease H"/>
    <property type="match status" value="1"/>
</dbReference>
<dbReference type="SUPFAM" id="SSF54160">
    <property type="entry name" value="Chromo domain-like"/>
    <property type="match status" value="1"/>
</dbReference>
<name>A0A5A7SM43_CUCMM</name>
<evidence type="ECO:0000256" key="2">
    <source>
        <dbReference type="ARBA" id="ARBA00022679"/>
    </source>
</evidence>
<keyword evidence="8" id="KW-0378">Hydrolase</keyword>
<dbReference type="Pfam" id="PF24626">
    <property type="entry name" value="SH3_Tf2-1"/>
    <property type="match status" value="1"/>
</dbReference>
<dbReference type="PROSITE" id="PS50994">
    <property type="entry name" value="INTEGRASE"/>
    <property type="match status" value="1"/>
</dbReference>
<dbReference type="Proteomes" id="UP000321393">
    <property type="component" value="Unassembled WGS sequence"/>
</dbReference>
<dbReference type="Gene3D" id="2.40.70.10">
    <property type="entry name" value="Acid Proteases"/>
    <property type="match status" value="1"/>
</dbReference>
<dbReference type="GO" id="GO:0015074">
    <property type="term" value="P:DNA integration"/>
    <property type="evidence" value="ECO:0007669"/>
    <property type="project" value="UniProtKB-KW"/>
</dbReference>
<dbReference type="Pfam" id="PF17919">
    <property type="entry name" value="RT_RNaseH_2"/>
    <property type="match status" value="1"/>
</dbReference>
<keyword evidence="17" id="KW-1133">Transmembrane helix</keyword>
<dbReference type="Pfam" id="PF17921">
    <property type="entry name" value="Integrase_H2C2"/>
    <property type="match status" value="1"/>
</dbReference>
<evidence type="ECO:0000256" key="14">
    <source>
        <dbReference type="ARBA" id="ARBA00023172"/>
    </source>
</evidence>
<evidence type="ECO:0000256" key="16">
    <source>
        <dbReference type="SAM" id="MobiDB-lite"/>
    </source>
</evidence>
<dbReference type="Pfam" id="PF12428">
    <property type="entry name" value="DUF3675"/>
    <property type="match status" value="1"/>
</dbReference>
<keyword evidence="9" id="KW-0460">Magnesium</keyword>
<evidence type="ECO:0000256" key="4">
    <source>
        <dbReference type="ARBA" id="ARBA00022722"/>
    </source>
</evidence>
<evidence type="ECO:0000256" key="12">
    <source>
        <dbReference type="ARBA" id="ARBA00022932"/>
    </source>
</evidence>
<evidence type="ECO:0000256" key="8">
    <source>
        <dbReference type="ARBA" id="ARBA00022801"/>
    </source>
</evidence>
<evidence type="ECO:0000256" key="10">
    <source>
        <dbReference type="ARBA" id="ARBA00022908"/>
    </source>
</evidence>
<reference evidence="21 22" key="1">
    <citation type="submission" date="2019-08" db="EMBL/GenBank/DDBJ databases">
        <title>Draft genome sequences of two oriental melons (Cucumis melo L. var makuwa).</title>
        <authorList>
            <person name="Kwon S.-Y."/>
        </authorList>
    </citation>
    <scope>NUCLEOTIDE SEQUENCE [LARGE SCALE GENOMIC DNA]</scope>
    <source>
        <strain evidence="22">cv. SW 3</strain>
        <tissue evidence="21">Leaf</tissue>
    </source>
</reference>
<keyword evidence="11" id="KW-0695">RNA-directed DNA polymerase</keyword>
<protein>
    <submittedName>
        <fullName evidence="21">Transposon Ty3-G Gag-Pol polyprotein</fullName>
    </submittedName>
</protein>
<evidence type="ECO:0000256" key="11">
    <source>
        <dbReference type="ARBA" id="ARBA00022918"/>
    </source>
</evidence>
<dbReference type="CDD" id="cd09274">
    <property type="entry name" value="RNase_HI_RT_Ty3"/>
    <property type="match status" value="1"/>
</dbReference>
<evidence type="ECO:0000256" key="7">
    <source>
        <dbReference type="ARBA" id="ARBA00022759"/>
    </source>
</evidence>
<dbReference type="FunFam" id="3.10.10.10:FF:000007">
    <property type="entry name" value="Retrovirus-related Pol polyprotein from transposon 17.6-like Protein"/>
    <property type="match status" value="1"/>
</dbReference>
<dbReference type="InterPro" id="IPR043128">
    <property type="entry name" value="Rev_trsase/Diguanyl_cyclase"/>
</dbReference>
<dbReference type="InterPro" id="IPR043502">
    <property type="entry name" value="DNA/RNA_pol_sf"/>
</dbReference>
<evidence type="ECO:0000259" key="20">
    <source>
        <dbReference type="PROSITE" id="PS50994"/>
    </source>
</evidence>
<feature type="domain" description="Integrase catalytic" evidence="20">
    <location>
        <begin position="821"/>
        <end position="983"/>
    </location>
</feature>
<keyword evidence="13" id="KW-0238">DNA-binding</keyword>
<dbReference type="GO" id="GO:0003677">
    <property type="term" value="F:DNA binding"/>
    <property type="evidence" value="ECO:0007669"/>
    <property type="project" value="UniProtKB-KW"/>
</dbReference>
<keyword evidence="2" id="KW-0808">Transferase</keyword>
<dbReference type="InterPro" id="IPR041577">
    <property type="entry name" value="RT_RNaseH_2"/>
</dbReference>
<dbReference type="GO" id="GO:0006508">
    <property type="term" value="P:proteolysis"/>
    <property type="evidence" value="ECO:0007669"/>
    <property type="project" value="UniProtKB-KW"/>
</dbReference>
<dbReference type="Pfam" id="PF00078">
    <property type="entry name" value="RVT_1"/>
    <property type="match status" value="1"/>
</dbReference>
<dbReference type="InterPro" id="IPR021109">
    <property type="entry name" value="Peptidase_aspartic_dom_sf"/>
</dbReference>
<keyword evidence="4" id="KW-0540">Nuclease</keyword>
<dbReference type="OrthoDB" id="2013610at2759"/>
<dbReference type="InterPro" id="IPR056924">
    <property type="entry name" value="SH3_Tf2-1"/>
</dbReference>
<dbReference type="GO" id="GO:0004190">
    <property type="term" value="F:aspartic-type endopeptidase activity"/>
    <property type="evidence" value="ECO:0007669"/>
    <property type="project" value="UniProtKB-KW"/>
</dbReference>
<feature type="compositionally biased region" description="Basic and acidic residues" evidence="16">
    <location>
        <begin position="1"/>
        <end position="20"/>
    </location>
</feature>
<dbReference type="GO" id="GO:0003964">
    <property type="term" value="F:RNA-directed DNA polymerase activity"/>
    <property type="evidence" value="ECO:0007669"/>
    <property type="project" value="UniProtKB-KW"/>
</dbReference>
<evidence type="ECO:0000256" key="1">
    <source>
        <dbReference type="ARBA" id="ARBA00022670"/>
    </source>
</evidence>
<feature type="domain" description="Chromo" evidence="18">
    <location>
        <begin position="1078"/>
        <end position="1115"/>
    </location>
</feature>
<dbReference type="InterPro" id="IPR012337">
    <property type="entry name" value="RNaseH-like_sf"/>
</dbReference>
<dbReference type="Gene3D" id="1.10.340.70">
    <property type="match status" value="1"/>
</dbReference>
<feature type="transmembrane region" description="Helical" evidence="17">
    <location>
        <begin position="1309"/>
        <end position="1333"/>
    </location>
</feature>
<dbReference type="SUPFAM" id="SSF56672">
    <property type="entry name" value="DNA/RNA polymerases"/>
    <property type="match status" value="1"/>
</dbReference>
<dbReference type="PROSITE" id="PS50878">
    <property type="entry name" value="RT_POL"/>
    <property type="match status" value="1"/>
</dbReference>
<dbReference type="InterPro" id="IPR001584">
    <property type="entry name" value="Integrase_cat-core"/>
</dbReference>
<feature type="region of interest" description="Disordered" evidence="16">
    <location>
        <begin position="1"/>
        <end position="52"/>
    </location>
</feature>
<sequence>MEANAKERSIISERMTESNVRDLPAMKSKVSEATSSRGIEETSAERKSKLDEVSADRSKFKKVEMPVFTGDDPESWLFRAERYFQIHKLTESEKMLETTVEEYRNLFDKLVVPLFDLEDRVVEETFTTGLFPWIQAKVILCRPKGLAEMMLTAQLVENREILRNEANLNGYAGGKHPSQLATGTTIQGKGVCESLEVKMKEWTVKEDFLPLELGGVDVILGMQWLYSLGVIVCDWKNLTLTFYDNEKQICIKGDPSLTCKEKLPPRRSIEHHIHLKEGTNPVNVRPYRYAYHQKEEMERLVSEMLALGIIRPSVSPYSSPFSIPVVEELFDELGGASLFTKIDLKAGYHQIQMVDEDIEKIAFQTHEGHYEFLVMPFGLTNAPTTFQSLMNSIFKPYLRRFVLVFFDDILIYSRNMEDHLKHIEIVFLVLRKRKLFANRKKCSFGMARVEYLGHLISDKGVEVDPEKIKAIADWPKPTNIHETRGFLGLTGYYQRFVHQYGAMAAPLTQLLKKGGFNWTSEAEQAFEKLKKAMMSLPVLALPMFDRPFEIETDASEYGVGAVLIQDKRPIAFYSHTLAIRDRGRPVHERELMAVVLAVQRWCPYLLGNRFIVRTPYLLGNRFIVRTPYLLGNRFIVRTDKKSLKFLLEQRVVQLQYQRWLAKLLGYTFDVEYKPGIENKAADALSRIPPTVQLCNITAPVFLDLHIIKEEVEKDEKLRKVVADLNGNLAQQDGKFKICNGMLRYKDRLVVSQSSKLIPHILHSYHDSAVGGHSGFLRTYKRIAGELYWQGMKAVIKKYCAECLICQRNKTLCLSPAGLLLPLAIPTQVWSDISMDFVEGLPKAVGFEVIFVVVDGLSKYGHFLRLKHPYSAKTVAELFVREVVRLHGFPTSIVSDRDRVFLSNFWKEMFRLAGTKLNRSSAYHPQSDGQTKVVNRGVEVYLRCFCNEKPKEWIKWISWAEYWYNTTFQRALDMTPFQVVYGRKPPPLLSYGAQVISNIRPYRQLSLRRKRNEKLSAKYFGPYKILERIGPVAYKLELPEGSLIHPVFHVSQLKKLVGEHTDVQTTLQQLDESFVWKTYPVEALDYRQTKAGEWEVMVRWDGLPTHEATWERYADMFNKYPDFHLEDKKIVTTLGGEKDEQHIKRSFLLPHAQTKVIWDIALNVPCLVKACWGLLLDLVELRGGCHEDAGSLMSFLAKSGPFWDWDVCLASCLILPYQPGYTAPPRSEETAIDMEGRWTIAGNPLDLRDTRLLAIAEAERHFLEAEYDDYAASNDSGAAFCRSAALILLALLLLRHALTITDPDGDDDASAFFSIFMLRAAGFLLPCYIMAWAISILQRRRQRQEAAALAATQVAFVLQHGQHRGLQFAIASTGPPLTPHPHAAV</sequence>
<keyword evidence="17" id="KW-0812">Transmembrane</keyword>
<evidence type="ECO:0000256" key="15">
    <source>
        <dbReference type="ARBA" id="ARBA00023268"/>
    </source>
</evidence>
<keyword evidence="5" id="KW-0479">Metal-binding</keyword>
<dbReference type="SUPFAM" id="SSF53098">
    <property type="entry name" value="Ribonuclease H-like"/>
    <property type="match status" value="1"/>
</dbReference>
<keyword evidence="1" id="KW-0645">Protease</keyword>